<evidence type="ECO:0000313" key="10">
    <source>
        <dbReference type="Proteomes" id="UP000184038"/>
    </source>
</evidence>
<dbReference type="Pfam" id="PF12229">
    <property type="entry name" value="PG_binding_4"/>
    <property type="match status" value="2"/>
</dbReference>
<name>A0A1M7ES64_9FIRM</name>
<evidence type="ECO:0000256" key="2">
    <source>
        <dbReference type="ARBA" id="ARBA00022679"/>
    </source>
</evidence>
<keyword evidence="5 6" id="KW-0961">Cell wall biogenesis/degradation</keyword>
<evidence type="ECO:0000256" key="1">
    <source>
        <dbReference type="ARBA" id="ARBA00004752"/>
    </source>
</evidence>
<feature type="compositionally biased region" description="Polar residues" evidence="7">
    <location>
        <begin position="491"/>
        <end position="501"/>
    </location>
</feature>
<accession>A0A1M7ES64</accession>
<dbReference type="GO" id="GO:0005576">
    <property type="term" value="C:extracellular region"/>
    <property type="evidence" value="ECO:0007669"/>
    <property type="project" value="TreeGrafter"/>
</dbReference>
<dbReference type="PANTHER" id="PTHR30582:SF33">
    <property type="entry name" value="EXPORTED PROTEIN"/>
    <property type="match status" value="1"/>
</dbReference>
<feature type="region of interest" description="Disordered" evidence="7">
    <location>
        <begin position="475"/>
        <end position="501"/>
    </location>
</feature>
<dbReference type="Gene3D" id="3.10.20.800">
    <property type="match status" value="1"/>
</dbReference>
<dbReference type="SUPFAM" id="SSF143985">
    <property type="entry name" value="L,D-transpeptidase pre-catalytic domain-like"/>
    <property type="match status" value="1"/>
</dbReference>
<gene>
    <name evidence="9" type="ORF">SAMN02746066_00146</name>
</gene>
<evidence type="ECO:0000256" key="3">
    <source>
        <dbReference type="ARBA" id="ARBA00022960"/>
    </source>
</evidence>
<dbReference type="InterPro" id="IPR038054">
    <property type="entry name" value="LD_TPept-like_central_sf"/>
</dbReference>
<feature type="domain" description="L,D-TPase catalytic" evidence="8">
    <location>
        <begin position="348"/>
        <end position="467"/>
    </location>
</feature>
<dbReference type="UniPathway" id="UPA00219"/>
<comment type="pathway">
    <text evidence="1 6">Cell wall biogenesis; peptidoglycan biosynthesis.</text>
</comment>
<dbReference type="InterPro" id="IPR038063">
    <property type="entry name" value="Transpep_catalytic_dom"/>
</dbReference>
<dbReference type="AlphaFoldDB" id="A0A1M7ES64"/>
<protein>
    <submittedName>
        <fullName evidence="9">Putative peptidoglycan binding domain-containing protein</fullName>
    </submittedName>
</protein>
<dbReference type="SUPFAM" id="SSF141523">
    <property type="entry name" value="L,D-transpeptidase catalytic domain-like"/>
    <property type="match status" value="1"/>
</dbReference>
<dbReference type="InterPro" id="IPR005490">
    <property type="entry name" value="LD_TPept_cat_dom"/>
</dbReference>
<feature type="active site" description="Proton donor/acceptor" evidence="6">
    <location>
        <position position="422"/>
    </location>
</feature>
<dbReference type="InterPro" id="IPR022029">
    <property type="entry name" value="YoaR-like_PG-bd"/>
</dbReference>
<dbReference type="EMBL" id="FRCP01000005">
    <property type="protein sequence ID" value="SHL94349.1"/>
    <property type="molecule type" value="Genomic_DNA"/>
</dbReference>
<evidence type="ECO:0000313" key="9">
    <source>
        <dbReference type="EMBL" id="SHL94349.1"/>
    </source>
</evidence>
<dbReference type="Pfam" id="PF03734">
    <property type="entry name" value="YkuD"/>
    <property type="match status" value="1"/>
</dbReference>
<evidence type="ECO:0000256" key="7">
    <source>
        <dbReference type="SAM" id="MobiDB-lite"/>
    </source>
</evidence>
<proteinExistence type="predicted"/>
<dbReference type="GO" id="GO:0071555">
    <property type="term" value="P:cell wall organization"/>
    <property type="evidence" value="ECO:0007669"/>
    <property type="project" value="UniProtKB-UniRule"/>
</dbReference>
<keyword evidence="4 6" id="KW-0573">Peptidoglycan synthesis</keyword>
<evidence type="ECO:0000256" key="4">
    <source>
        <dbReference type="ARBA" id="ARBA00022984"/>
    </source>
</evidence>
<dbReference type="RefSeq" id="WP_073281739.1">
    <property type="nucleotide sequence ID" value="NZ_FRCP01000005.1"/>
</dbReference>
<keyword evidence="2" id="KW-0808">Transferase</keyword>
<dbReference type="Proteomes" id="UP000184038">
    <property type="component" value="Unassembled WGS sequence"/>
</dbReference>
<dbReference type="CDD" id="cd16913">
    <property type="entry name" value="YkuD_like"/>
    <property type="match status" value="1"/>
</dbReference>
<dbReference type="InterPro" id="IPR050979">
    <property type="entry name" value="LD-transpeptidase"/>
</dbReference>
<dbReference type="GO" id="GO:0016740">
    <property type="term" value="F:transferase activity"/>
    <property type="evidence" value="ECO:0007669"/>
    <property type="project" value="UniProtKB-KW"/>
</dbReference>
<feature type="compositionally biased region" description="Basic and acidic residues" evidence="7">
    <location>
        <begin position="475"/>
        <end position="488"/>
    </location>
</feature>
<dbReference type="GO" id="GO:0018104">
    <property type="term" value="P:peptidoglycan-protein cross-linking"/>
    <property type="evidence" value="ECO:0007669"/>
    <property type="project" value="TreeGrafter"/>
</dbReference>
<dbReference type="GO" id="GO:0008360">
    <property type="term" value="P:regulation of cell shape"/>
    <property type="evidence" value="ECO:0007669"/>
    <property type="project" value="UniProtKB-UniRule"/>
</dbReference>
<reference evidence="9 10" key="1">
    <citation type="submission" date="2016-11" db="EMBL/GenBank/DDBJ databases">
        <authorList>
            <person name="Jaros S."/>
            <person name="Januszkiewicz K."/>
            <person name="Wedrychowicz H."/>
        </authorList>
    </citation>
    <scope>NUCLEOTIDE SEQUENCE [LARGE SCALE GENOMIC DNA]</scope>
    <source>
        <strain evidence="9 10">DSM 15930</strain>
    </source>
</reference>
<sequence>MNSRTTKKRSSLSTKLLIGSFLTLIVILLAGYLFAVKYYSNHFHKNTVINGIDCSNMTIEEAMKLLKYEADQYVLTIKERNDIEEQILGSDIEFTISFGNSLDNLMEEQSPYAWFTAFGKKTEYEFPSMISFDEKKLAQKIKELDAFDPAVYIEPDNAHISDYTEEGYTIVEATQGTKLKEKKVINAITEAVSSFEDNISLEKLDCYVKPTVTSEDLTLKTLRDTLNLYTSTVLTYHFGDVTEVLDGSIIHTWLSINEDDQVVLDEEKVKAYVDYIGRNYNSFGRKRTLKTSYGKTITVTGGDYGWWLNRVAERQEIIEAIKSGTQAVKQPNYYQTAQQYGSDDIGNTYVEINLTAQHLFYYKEGVLIAESDFVSGNVARGHATPVGTYGLTYKEREATLVGEDYETPVDYWMPFNGNIGMHDADWRKDFGKDIFLKSGSHGCINLPPKIAKKIYENISKGTAVICYELPGTENYEVKDKKPDTDTKKGANANNNEASRND</sequence>
<evidence type="ECO:0000256" key="5">
    <source>
        <dbReference type="ARBA" id="ARBA00023316"/>
    </source>
</evidence>
<dbReference type="PANTHER" id="PTHR30582">
    <property type="entry name" value="L,D-TRANSPEPTIDASE"/>
    <property type="match status" value="1"/>
</dbReference>
<dbReference type="PROSITE" id="PS52029">
    <property type="entry name" value="LD_TPASE"/>
    <property type="match status" value="1"/>
</dbReference>
<dbReference type="Gene3D" id="2.40.440.10">
    <property type="entry name" value="L,D-transpeptidase catalytic domain-like"/>
    <property type="match status" value="1"/>
</dbReference>
<keyword evidence="10" id="KW-1185">Reference proteome</keyword>
<evidence type="ECO:0000259" key="8">
    <source>
        <dbReference type="PROSITE" id="PS52029"/>
    </source>
</evidence>
<dbReference type="OrthoDB" id="3176960at2"/>
<evidence type="ECO:0000256" key="6">
    <source>
        <dbReference type="PROSITE-ProRule" id="PRU01373"/>
    </source>
</evidence>
<keyword evidence="3 6" id="KW-0133">Cell shape</keyword>
<dbReference type="GO" id="GO:0071972">
    <property type="term" value="F:peptidoglycan L,D-transpeptidase activity"/>
    <property type="evidence" value="ECO:0007669"/>
    <property type="project" value="TreeGrafter"/>
</dbReference>
<organism evidence="9 10">
    <name type="scientific">Anaerosporobacter mobilis DSM 15930</name>
    <dbReference type="NCBI Taxonomy" id="1120996"/>
    <lineage>
        <taxon>Bacteria</taxon>
        <taxon>Bacillati</taxon>
        <taxon>Bacillota</taxon>
        <taxon>Clostridia</taxon>
        <taxon>Lachnospirales</taxon>
        <taxon>Lachnospiraceae</taxon>
        <taxon>Anaerosporobacter</taxon>
    </lineage>
</organism>
<feature type="active site" description="Nucleophile" evidence="6">
    <location>
        <position position="443"/>
    </location>
</feature>